<proteinExistence type="predicted"/>
<gene>
    <name evidence="1" type="primary">mtlR</name>
    <name evidence="1" type="ORF">NCTC12872_02006</name>
</gene>
<organism evidence="1 2">
    <name type="scientific">Phocoenobacter uteri</name>
    <dbReference type="NCBI Taxonomy" id="146806"/>
    <lineage>
        <taxon>Bacteria</taxon>
        <taxon>Pseudomonadati</taxon>
        <taxon>Pseudomonadota</taxon>
        <taxon>Gammaproteobacteria</taxon>
        <taxon>Pasteurellales</taxon>
        <taxon>Pasteurellaceae</taxon>
        <taxon>Phocoenobacter</taxon>
    </lineage>
</organism>
<dbReference type="PANTHER" id="PTHR37941">
    <property type="entry name" value="FUMARASE E-RELATED"/>
    <property type="match status" value="1"/>
</dbReference>
<dbReference type="InterPro" id="IPR038026">
    <property type="entry name" value="MtlR-like_sf"/>
</dbReference>
<accession>A0A379CE67</accession>
<dbReference type="InterPro" id="IPR007761">
    <property type="entry name" value="MtlR-like"/>
</dbReference>
<dbReference type="AlphaFoldDB" id="A0A379CE67"/>
<dbReference type="GO" id="GO:0045892">
    <property type="term" value="P:negative regulation of DNA-templated transcription"/>
    <property type="evidence" value="ECO:0007669"/>
    <property type="project" value="TreeGrafter"/>
</dbReference>
<dbReference type="SUPFAM" id="SSF158668">
    <property type="entry name" value="MtlR-like"/>
    <property type="match status" value="1"/>
</dbReference>
<evidence type="ECO:0000313" key="1">
    <source>
        <dbReference type="EMBL" id="SUB59947.1"/>
    </source>
</evidence>
<dbReference type="RefSeq" id="WP_115316391.1">
    <property type="nucleotide sequence ID" value="NZ_LWIF01000001.1"/>
</dbReference>
<keyword evidence="2" id="KW-1185">Reference proteome</keyword>
<dbReference type="OrthoDB" id="7060391at2"/>
<sequence>MISKDNFIRQLSEVASLRGFLALSVNQFSQNIELLINRVFRKKDFVVESVVNSLFEHQGPLAELSVRLKVLVSLGVISTEVFEDINFLIELKDQLSNEVEEFSFSDSYIIDEIKKLHHIDLNIVLDILKKEPKLDNKDSLQYQMFQTRLEKIVRSSLILAISAIRDQLDIESPL</sequence>
<dbReference type="NCBIfam" id="NF008234">
    <property type="entry name" value="PRK11001.1"/>
    <property type="match status" value="1"/>
</dbReference>
<protein>
    <submittedName>
        <fullName evidence="1">Mannitol repressor protein</fullName>
    </submittedName>
</protein>
<reference evidence="1 2" key="1">
    <citation type="submission" date="2018-06" db="EMBL/GenBank/DDBJ databases">
        <authorList>
            <consortium name="Pathogen Informatics"/>
            <person name="Doyle S."/>
        </authorList>
    </citation>
    <scope>NUCLEOTIDE SEQUENCE [LARGE SCALE GENOMIC DNA]</scope>
    <source>
        <strain evidence="1 2">NCTC12872</strain>
    </source>
</reference>
<dbReference type="EMBL" id="UGTA01000001">
    <property type="protein sequence ID" value="SUB59947.1"/>
    <property type="molecule type" value="Genomic_DNA"/>
</dbReference>
<evidence type="ECO:0000313" key="2">
    <source>
        <dbReference type="Proteomes" id="UP000255417"/>
    </source>
</evidence>
<name>A0A379CE67_9PAST</name>
<dbReference type="Gene3D" id="1.20.120.330">
    <property type="entry name" value="Nucleotidyltransferases domain 2"/>
    <property type="match status" value="1"/>
</dbReference>
<dbReference type="PANTHER" id="PTHR37941:SF1">
    <property type="entry name" value="FUMARASE E-RELATED"/>
    <property type="match status" value="1"/>
</dbReference>
<dbReference type="Pfam" id="PF05068">
    <property type="entry name" value="MtlR"/>
    <property type="match status" value="1"/>
</dbReference>
<dbReference type="Proteomes" id="UP000255417">
    <property type="component" value="Unassembled WGS sequence"/>
</dbReference>